<keyword evidence="13" id="KW-0732">Signal</keyword>
<dbReference type="STRING" id="150374.A0A0M9VVP8"/>
<dbReference type="GO" id="GO:0005576">
    <property type="term" value="C:extracellular region"/>
    <property type="evidence" value="ECO:0007669"/>
    <property type="project" value="UniProtKB-SubCell"/>
</dbReference>
<gene>
    <name evidence="15" type="ORF">ESCO_004479</name>
</gene>
<evidence type="ECO:0000256" key="2">
    <source>
        <dbReference type="ARBA" id="ARBA00004613"/>
    </source>
</evidence>
<accession>A0A0M9VVP8</accession>
<keyword evidence="5" id="KW-0964">Secreted</keyword>
<dbReference type="GO" id="GO:0008061">
    <property type="term" value="F:chitin binding"/>
    <property type="evidence" value="ECO:0007669"/>
    <property type="project" value="InterPro"/>
</dbReference>
<dbReference type="EC" id="3.2.1.14" evidence="4"/>
<protein>
    <recommendedName>
        <fullName evidence="4">chitinase</fullName>
        <ecNumber evidence="4">3.2.1.14</ecNumber>
    </recommendedName>
</protein>
<evidence type="ECO:0000256" key="11">
    <source>
        <dbReference type="RuleBase" id="RU000489"/>
    </source>
</evidence>
<comment type="caution">
    <text evidence="15">The sequence shown here is derived from an EMBL/GenBank/DDBJ whole genome shotgun (WGS) entry which is preliminary data.</text>
</comment>
<feature type="domain" description="GH18" evidence="14">
    <location>
        <begin position="36"/>
        <end position="455"/>
    </location>
</feature>
<name>A0A0M9VVP8_ESCWE</name>
<evidence type="ECO:0000256" key="10">
    <source>
        <dbReference type="ARBA" id="ARBA00023326"/>
    </source>
</evidence>
<organism evidence="15 16">
    <name type="scientific">Escovopsis weberi</name>
    <dbReference type="NCBI Taxonomy" id="150374"/>
    <lineage>
        <taxon>Eukaryota</taxon>
        <taxon>Fungi</taxon>
        <taxon>Dikarya</taxon>
        <taxon>Ascomycota</taxon>
        <taxon>Pezizomycotina</taxon>
        <taxon>Sordariomycetes</taxon>
        <taxon>Hypocreomycetidae</taxon>
        <taxon>Hypocreales</taxon>
        <taxon>Hypocreaceae</taxon>
        <taxon>Escovopsis</taxon>
    </lineage>
</organism>
<dbReference type="GO" id="GO:0006032">
    <property type="term" value="P:chitin catabolic process"/>
    <property type="evidence" value="ECO:0007669"/>
    <property type="project" value="UniProtKB-KW"/>
</dbReference>
<evidence type="ECO:0000259" key="14">
    <source>
        <dbReference type="PROSITE" id="PS51910"/>
    </source>
</evidence>
<feature type="chain" id="PRO_5005839351" description="chitinase" evidence="13">
    <location>
        <begin position="36"/>
        <end position="455"/>
    </location>
</feature>
<dbReference type="InterPro" id="IPR001579">
    <property type="entry name" value="Glyco_hydro_18_chit_AS"/>
</dbReference>
<keyword evidence="9 11" id="KW-0326">Glycosidase</keyword>
<evidence type="ECO:0000313" key="15">
    <source>
        <dbReference type="EMBL" id="KOS21223.1"/>
    </source>
</evidence>
<dbReference type="PANTHER" id="PTHR11177">
    <property type="entry name" value="CHITINASE"/>
    <property type="match status" value="1"/>
</dbReference>
<dbReference type="Gene3D" id="3.10.50.10">
    <property type="match status" value="1"/>
</dbReference>
<dbReference type="SUPFAM" id="SSF54556">
    <property type="entry name" value="Chitinase insertion domain"/>
    <property type="match status" value="1"/>
</dbReference>
<evidence type="ECO:0000256" key="13">
    <source>
        <dbReference type="SAM" id="SignalP"/>
    </source>
</evidence>
<feature type="compositionally biased region" description="Low complexity" evidence="12">
    <location>
        <begin position="323"/>
        <end position="339"/>
    </location>
</feature>
<dbReference type="SUPFAM" id="SSF51445">
    <property type="entry name" value="(Trans)glycosidases"/>
    <property type="match status" value="1"/>
</dbReference>
<dbReference type="Proteomes" id="UP000053831">
    <property type="component" value="Unassembled WGS sequence"/>
</dbReference>
<evidence type="ECO:0000256" key="6">
    <source>
        <dbReference type="ARBA" id="ARBA00022801"/>
    </source>
</evidence>
<evidence type="ECO:0000256" key="12">
    <source>
        <dbReference type="SAM" id="MobiDB-lite"/>
    </source>
</evidence>
<keyword evidence="10" id="KW-0624">Polysaccharide degradation</keyword>
<evidence type="ECO:0000256" key="8">
    <source>
        <dbReference type="ARBA" id="ARBA00023277"/>
    </source>
</evidence>
<proteinExistence type="inferred from homology"/>
<dbReference type="Pfam" id="PF00704">
    <property type="entry name" value="Glyco_hydro_18"/>
    <property type="match status" value="1"/>
</dbReference>
<keyword evidence="16" id="KW-1185">Reference proteome</keyword>
<evidence type="ECO:0000313" key="16">
    <source>
        <dbReference type="Proteomes" id="UP000053831"/>
    </source>
</evidence>
<keyword evidence="6 11" id="KW-0378">Hydrolase</keyword>
<evidence type="ECO:0000256" key="4">
    <source>
        <dbReference type="ARBA" id="ARBA00012729"/>
    </source>
</evidence>
<evidence type="ECO:0000256" key="3">
    <source>
        <dbReference type="ARBA" id="ARBA00008682"/>
    </source>
</evidence>
<dbReference type="AlphaFoldDB" id="A0A0M9VVP8"/>
<dbReference type="InterPro" id="IPR050314">
    <property type="entry name" value="Glycosyl_Hydrlase_18"/>
</dbReference>
<evidence type="ECO:0000256" key="7">
    <source>
        <dbReference type="ARBA" id="ARBA00023024"/>
    </source>
</evidence>
<evidence type="ECO:0000256" key="9">
    <source>
        <dbReference type="ARBA" id="ARBA00023295"/>
    </source>
</evidence>
<evidence type="ECO:0000256" key="1">
    <source>
        <dbReference type="ARBA" id="ARBA00000822"/>
    </source>
</evidence>
<reference evidence="15 16" key="1">
    <citation type="submission" date="2015-07" db="EMBL/GenBank/DDBJ databases">
        <title>The genome of the fungus Escovopsis weberi, a specialized disease agent of ant agriculture.</title>
        <authorList>
            <person name="de Man T.J."/>
            <person name="Stajich J.E."/>
            <person name="Kubicek C.P."/>
            <person name="Chenthamara K."/>
            <person name="Atanasova L."/>
            <person name="Druzhinina I.S."/>
            <person name="Birnbaum S."/>
            <person name="Barribeau S.M."/>
            <person name="Teiling C."/>
            <person name="Suen G."/>
            <person name="Currie C."/>
            <person name="Gerardo N.M."/>
        </authorList>
    </citation>
    <scope>NUCLEOTIDE SEQUENCE [LARGE SCALE GENOMIC DNA]</scope>
</reference>
<dbReference type="GO" id="GO:0000272">
    <property type="term" value="P:polysaccharide catabolic process"/>
    <property type="evidence" value="ECO:0007669"/>
    <property type="project" value="UniProtKB-KW"/>
</dbReference>
<dbReference type="InterPro" id="IPR001223">
    <property type="entry name" value="Glyco_hydro18_cat"/>
</dbReference>
<evidence type="ECO:0000256" key="5">
    <source>
        <dbReference type="ARBA" id="ARBA00022525"/>
    </source>
</evidence>
<dbReference type="PANTHER" id="PTHR11177:SF392">
    <property type="entry name" value="HAP41P"/>
    <property type="match status" value="1"/>
</dbReference>
<dbReference type="Gene3D" id="3.20.20.80">
    <property type="entry name" value="Glycosidases"/>
    <property type="match status" value="1"/>
</dbReference>
<keyword evidence="7" id="KW-0146">Chitin degradation</keyword>
<feature type="signal peptide" evidence="13">
    <location>
        <begin position="1"/>
        <end position="35"/>
    </location>
</feature>
<dbReference type="InterPro" id="IPR029070">
    <property type="entry name" value="Chitinase_insertion_sf"/>
</dbReference>
<dbReference type="PROSITE" id="PS01095">
    <property type="entry name" value="GH18_1"/>
    <property type="match status" value="1"/>
</dbReference>
<dbReference type="SMART" id="SM00636">
    <property type="entry name" value="Glyco_18"/>
    <property type="match status" value="1"/>
</dbReference>
<feature type="region of interest" description="Disordered" evidence="12">
    <location>
        <begin position="172"/>
        <end position="218"/>
    </location>
</feature>
<sequence>MLPLRPLAATIAGTAATLSLSLSLSLSLAPPPAAAAEPFLYIGYCPSWNPAAIEATDFSPYTHVNIAFAIPQADGSLVLENEGQLGALAARIRAQGAKALVAVGGYTGSAAFGCAAADAGRAAALSAAIVGFVGRHGLDGVDIDWEYPAGAGDVANLVTFLATLRGAFDAGGSGGGGGSSSSSSSDDMNRNADDDDGVFKRRGSKRRGNRKRGGEQDRKIISMAVPAMPYPGLTPQQARDMSALVDYISLMQYDINGPWAGETGPNAPFDFEAGRGLQVSFRSSIEAWRALGWPAERMVAGLAFYGRAARALRDMNAGTRGDAAGNTTAAGDDAAAEGTGNPGAQYAAQSAERVVGDRDDACCATGTWKWKWLRQDILTGGVEAPAAPWVRHWDGVSQTPWLFNSETMVYITYEDPASIARKARHAYEEGLRGVMAWSLEMEWDNELVSAAKELC</sequence>
<comment type="catalytic activity">
    <reaction evidence="1">
        <text>Random endo-hydrolysis of N-acetyl-beta-D-glucosaminide (1-&gt;4)-beta-linkages in chitin and chitodextrins.</text>
        <dbReference type="EC" id="3.2.1.14"/>
    </reaction>
</comment>
<feature type="compositionally biased region" description="Basic residues" evidence="12">
    <location>
        <begin position="200"/>
        <end position="211"/>
    </location>
</feature>
<keyword evidence="8" id="KW-0119">Carbohydrate metabolism</keyword>
<feature type="region of interest" description="Disordered" evidence="12">
    <location>
        <begin position="323"/>
        <end position="344"/>
    </location>
</feature>
<dbReference type="InterPro" id="IPR011583">
    <property type="entry name" value="Chitinase_II/V-like_cat"/>
</dbReference>
<dbReference type="PROSITE" id="PS51910">
    <property type="entry name" value="GH18_2"/>
    <property type="match status" value="1"/>
</dbReference>
<dbReference type="OrthoDB" id="76388at2759"/>
<dbReference type="GO" id="GO:0008843">
    <property type="term" value="F:endochitinase activity"/>
    <property type="evidence" value="ECO:0007669"/>
    <property type="project" value="UniProtKB-EC"/>
</dbReference>
<dbReference type="EMBL" id="LGSR01000013">
    <property type="protein sequence ID" value="KOS21223.1"/>
    <property type="molecule type" value="Genomic_DNA"/>
</dbReference>
<dbReference type="InterPro" id="IPR017853">
    <property type="entry name" value="GH"/>
</dbReference>
<comment type="similarity">
    <text evidence="3">Belongs to the glycosyl hydrolase 18 family. Chitinase class V subfamily.</text>
</comment>
<comment type="subcellular location">
    <subcellularLocation>
        <location evidence="2">Secreted</location>
    </subcellularLocation>
</comment>